<protein>
    <submittedName>
        <fullName evidence="2">Uncharacterized protein</fullName>
    </submittedName>
</protein>
<evidence type="ECO:0000313" key="2">
    <source>
        <dbReference type="EMBL" id="GLK86298.1"/>
    </source>
</evidence>
<evidence type="ECO:0000313" key="3">
    <source>
        <dbReference type="Proteomes" id="UP001143330"/>
    </source>
</evidence>
<name>A0A9W6K158_9HYPH</name>
<dbReference type="Proteomes" id="UP001143330">
    <property type="component" value="Unassembled WGS sequence"/>
</dbReference>
<keyword evidence="1" id="KW-0472">Membrane</keyword>
<sequence>MMRRLPLARLFAAASLLVALAGSAHWLLPLGREGLALLMAQDDAARLADLRLDKALTAERANREIEEALAGGDTELAASFVELADARALPVPPELRARVRAASSSTAEAMRGAGAFGRGFVTGEAEDLAGLAGATAGDLTVWGDVRDLGRQAGNYLRGDTVDPLMVGLAGAGVAATAATYAAFGAPLTLRAGLSLAKGARRVGALSLRLGDQLIGLLRSGRKARAVAAVADLGRVGEKAGMRATFAGLRHADDVTDVARLRRLSDAKGGQTLAVLKTLGRGALVLGELSTKLAFWVIAAALNLLGLVAAFNNFVVALLRPLWRQARPVD</sequence>
<reference evidence="2" key="1">
    <citation type="journal article" date="2014" name="Int. J. Syst. Evol. Microbiol.">
        <title>Complete genome sequence of Corynebacterium casei LMG S-19264T (=DSM 44701T), isolated from a smear-ripened cheese.</title>
        <authorList>
            <consortium name="US DOE Joint Genome Institute (JGI-PGF)"/>
            <person name="Walter F."/>
            <person name="Albersmeier A."/>
            <person name="Kalinowski J."/>
            <person name="Ruckert C."/>
        </authorList>
    </citation>
    <scope>NUCLEOTIDE SEQUENCE</scope>
    <source>
        <strain evidence="2">VKM B-2789</strain>
    </source>
</reference>
<evidence type="ECO:0000256" key="1">
    <source>
        <dbReference type="SAM" id="Phobius"/>
    </source>
</evidence>
<dbReference type="RefSeq" id="WP_246546185.1">
    <property type="nucleotide sequence ID" value="NZ_JAHBGD010000005.1"/>
</dbReference>
<dbReference type="EMBL" id="BSFM01000017">
    <property type="protein sequence ID" value="GLK86298.1"/>
    <property type="molecule type" value="Genomic_DNA"/>
</dbReference>
<gene>
    <name evidence="2" type="ORF">GCM10017653_43680</name>
</gene>
<feature type="transmembrane region" description="Helical" evidence="1">
    <location>
        <begin position="292"/>
        <end position="318"/>
    </location>
</feature>
<dbReference type="AlphaFoldDB" id="A0A9W6K158"/>
<organism evidence="2 3">
    <name type="scientific">Ancylobacter defluvii</name>
    <dbReference type="NCBI Taxonomy" id="1282440"/>
    <lineage>
        <taxon>Bacteria</taxon>
        <taxon>Pseudomonadati</taxon>
        <taxon>Pseudomonadota</taxon>
        <taxon>Alphaproteobacteria</taxon>
        <taxon>Hyphomicrobiales</taxon>
        <taxon>Xanthobacteraceae</taxon>
        <taxon>Ancylobacter</taxon>
    </lineage>
</organism>
<keyword evidence="3" id="KW-1185">Reference proteome</keyword>
<proteinExistence type="predicted"/>
<accession>A0A9W6K158</accession>
<keyword evidence="1" id="KW-1133">Transmembrane helix</keyword>
<reference evidence="2" key="2">
    <citation type="submission" date="2023-01" db="EMBL/GenBank/DDBJ databases">
        <authorList>
            <person name="Sun Q."/>
            <person name="Evtushenko L."/>
        </authorList>
    </citation>
    <scope>NUCLEOTIDE SEQUENCE</scope>
    <source>
        <strain evidence="2">VKM B-2789</strain>
    </source>
</reference>
<comment type="caution">
    <text evidence="2">The sequence shown here is derived from an EMBL/GenBank/DDBJ whole genome shotgun (WGS) entry which is preliminary data.</text>
</comment>
<keyword evidence="1" id="KW-0812">Transmembrane</keyword>